<reference evidence="1 2" key="1">
    <citation type="submission" date="2015-05" db="EMBL/GenBank/DDBJ databases">
        <title>Evolution of Trichinella species and genotypes.</title>
        <authorList>
            <person name="Korhonen P.K."/>
            <person name="Edoardo P."/>
            <person name="Giuseppe L.R."/>
            <person name="Gasser R.B."/>
        </authorList>
    </citation>
    <scope>NUCLEOTIDE SEQUENCE [LARGE SCALE GENOMIC DNA]</scope>
    <source>
        <strain evidence="1">ISS10</strain>
    </source>
</reference>
<gene>
    <name evidence="1" type="ORF">T02_12467</name>
</gene>
<evidence type="ECO:0000313" key="2">
    <source>
        <dbReference type="Proteomes" id="UP000054721"/>
    </source>
</evidence>
<accession>A0A0V1KJ77</accession>
<keyword evidence="2" id="KW-1185">Reference proteome</keyword>
<dbReference type="AlphaFoldDB" id="A0A0V1KJ77"/>
<organism evidence="1 2">
    <name type="scientific">Trichinella nativa</name>
    <dbReference type="NCBI Taxonomy" id="6335"/>
    <lineage>
        <taxon>Eukaryota</taxon>
        <taxon>Metazoa</taxon>
        <taxon>Ecdysozoa</taxon>
        <taxon>Nematoda</taxon>
        <taxon>Enoplea</taxon>
        <taxon>Dorylaimia</taxon>
        <taxon>Trichinellida</taxon>
        <taxon>Trichinellidae</taxon>
        <taxon>Trichinella</taxon>
    </lineage>
</organism>
<dbReference type="EMBL" id="JYDW01000977">
    <property type="protein sequence ID" value="KRZ47304.1"/>
    <property type="molecule type" value="Genomic_DNA"/>
</dbReference>
<proteinExistence type="predicted"/>
<name>A0A0V1KJ77_9BILA</name>
<protein>
    <submittedName>
        <fullName evidence="1">Uncharacterized protein</fullName>
    </submittedName>
</protein>
<evidence type="ECO:0000313" key="1">
    <source>
        <dbReference type="EMBL" id="KRZ47304.1"/>
    </source>
</evidence>
<comment type="caution">
    <text evidence="1">The sequence shown here is derived from an EMBL/GenBank/DDBJ whole genome shotgun (WGS) entry which is preliminary data.</text>
</comment>
<sequence length="30" mass="3413">MTEIQIILILGKFKLIAEDLIMKPTSVILK</sequence>
<dbReference type="Proteomes" id="UP000054721">
    <property type="component" value="Unassembled WGS sequence"/>
</dbReference>